<dbReference type="SUPFAM" id="SSF54909">
    <property type="entry name" value="Dimeric alpha+beta barrel"/>
    <property type="match status" value="1"/>
</dbReference>
<sequence length="88" mass="9314">MGDNMVRGYVLIETDVASAKSVGLELTSLSHAGTTIVSVDTVTGPFDVIVLIEAIDLDTLGNYITDAIQSVEGVQRTTTCLAVRLTKE</sequence>
<evidence type="ECO:0000259" key="1">
    <source>
        <dbReference type="Pfam" id="PF01037"/>
    </source>
</evidence>
<feature type="domain" description="Transcription regulator AsnC/Lrp ligand binding" evidence="1">
    <location>
        <begin position="36"/>
        <end position="83"/>
    </location>
</feature>
<dbReference type="AlphaFoldDB" id="A0A382UV81"/>
<name>A0A382UV81_9ZZZZ</name>
<accession>A0A382UV81</accession>
<gene>
    <name evidence="2" type="ORF">METZ01_LOCUS390911</name>
</gene>
<dbReference type="InterPro" id="IPR019887">
    <property type="entry name" value="Tscrpt_reg_AsnC/Lrp_C"/>
</dbReference>
<dbReference type="Gene3D" id="3.30.70.920">
    <property type="match status" value="1"/>
</dbReference>
<organism evidence="2">
    <name type="scientific">marine metagenome</name>
    <dbReference type="NCBI Taxonomy" id="408172"/>
    <lineage>
        <taxon>unclassified sequences</taxon>
        <taxon>metagenomes</taxon>
        <taxon>ecological metagenomes</taxon>
    </lineage>
</organism>
<dbReference type="EMBL" id="UINC01146998">
    <property type="protein sequence ID" value="SVD38057.1"/>
    <property type="molecule type" value="Genomic_DNA"/>
</dbReference>
<evidence type="ECO:0000313" key="2">
    <source>
        <dbReference type="EMBL" id="SVD38057.1"/>
    </source>
</evidence>
<protein>
    <recommendedName>
        <fullName evidence="1">Transcription regulator AsnC/Lrp ligand binding domain-containing protein</fullName>
    </recommendedName>
</protein>
<dbReference type="InterPro" id="IPR011008">
    <property type="entry name" value="Dimeric_a/b-barrel"/>
</dbReference>
<reference evidence="2" key="1">
    <citation type="submission" date="2018-05" db="EMBL/GenBank/DDBJ databases">
        <authorList>
            <person name="Lanie J.A."/>
            <person name="Ng W.-L."/>
            <person name="Kazmierczak K.M."/>
            <person name="Andrzejewski T.M."/>
            <person name="Davidsen T.M."/>
            <person name="Wayne K.J."/>
            <person name="Tettelin H."/>
            <person name="Glass J.I."/>
            <person name="Rusch D."/>
            <person name="Podicherti R."/>
            <person name="Tsui H.-C.T."/>
            <person name="Winkler M.E."/>
        </authorList>
    </citation>
    <scope>NUCLEOTIDE SEQUENCE</scope>
</reference>
<proteinExistence type="predicted"/>
<dbReference type="Pfam" id="PF01037">
    <property type="entry name" value="AsnC_trans_reg"/>
    <property type="match status" value="1"/>
</dbReference>